<feature type="region of interest" description="Disordered" evidence="1">
    <location>
        <begin position="1"/>
        <end position="21"/>
    </location>
</feature>
<feature type="domain" description="Methyltransferase" evidence="2">
    <location>
        <begin position="62"/>
        <end position="157"/>
    </location>
</feature>
<evidence type="ECO:0000313" key="3">
    <source>
        <dbReference type="EMBL" id="CBH99488.1"/>
    </source>
</evidence>
<dbReference type="SUPFAM" id="SSF53335">
    <property type="entry name" value="S-adenosyl-L-methionine-dependent methyltransferases"/>
    <property type="match status" value="1"/>
</dbReference>
<proteinExistence type="predicted"/>
<organism evidence="3">
    <name type="scientific">mine drainage metagenome</name>
    <dbReference type="NCBI Taxonomy" id="410659"/>
    <lineage>
        <taxon>unclassified sequences</taxon>
        <taxon>metagenomes</taxon>
        <taxon>ecological metagenomes</taxon>
    </lineage>
</organism>
<sequence length="235" mass="26505">MRRIQEADRISSAESGSSKSAPPDFDNLVQVYRWMEYSSFGPYLERCRFWFLGAVGERRHALVLGDGDGRFTARLLAQSPDLRVHAIDGSAGMLAALRRRARRYADRLTTEQADLRRWWPAAQTAAPEIIVSHFFLDCLTTEEVAALATRLAGSCAPNALWLVSEFAIPVTGWMQRVARPLITLLYRAFRLLTNLGPQRLPDYAAALEASGWRLEAERQHLHGLLVSQLWRAPKS</sequence>
<feature type="compositionally biased region" description="Basic and acidic residues" evidence="1">
    <location>
        <begin position="1"/>
        <end position="11"/>
    </location>
</feature>
<dbReference type="Pfam" id="PF13649">
    <property type="entry name" value="Methyltransf_25"/>
    <property type="match status" value="1"/>
</dbReference>
<dbReference type="InterPro" id="IPR029063">
    <property type="entry name" value="SAM-dependent_MTases_sf"/>
</dbReference>
<dbReference type="AlphaFoldDB" id="E6PX29"/>
<reference evidence="3" key="1">
    <citation type="submission" date="2009-10" db="EMBL/GenBank/DDBJ databases">
        <title>Diversity of trophic interactions inside an arsenic-rich microbial ecosystem.</title>
        <authorList>
            <person name="Bertin P.N."/>
            <person name="Heinrich-Salmeron A."/>
            <person name="Pelletier E."/>
            <person name="Goulhen-Chollet F."/>
            <person name="Arsene-Ploetze F."/>
            <person name="Gallien S."/>
            <person name="Calteau A."/>
            <person name="Vallenet D."/>
            <person name="Casiot C."/>
            <person name="Chane-Woon-Ming B."/>
            <person name="Giloteaux L."/>
            <person name="Barakat M."/>
            <person name="Bonnefoy V."/>
            <person name="Bruneel O."/>
            <person name="Chandler M."/>
            <person name="Cleiss J."/>
            <person name="Duran R."/>
            <person name="Elbaz-Poulichet F."/>
            <person name="Fonknechten N."/>
            <person name="Lauga B."/>
            <person name="Mornico D."/>
            <person name="Ortet P."/>
            <person name="Schaeffer C."/>
            <person name="Siguier P."/>
            <person name="Alexander Thil Smith A."/>
            <person name="Van Dorsselaer A."/>
            <person name="Weissenbach J."/>
            <person name="Medigue C."/>
            <person name="Le Paslier D."/>
        </authorList>
    </citation>
    <scope>NUCLEOTIDE SEQUENCE</scope>
</reference>
<gene>
    <name evidence="3" type="ORF">CARN3_0415</name>
</gene>
<evidence type="ECO:0000256" key="1">
    <source>
        <dbReference type="SAM" id="MobiDB-lite"/>
    </source>
</evidence>
<dbReference type="EMBL" id="CABN01000020">
    <property type="protein sequence ID" value="CBH99488.1"/>
    <property type="molecule type" value="Genomic_DNA"/>
</dbReference>
<dbReference type="Gene3D" id="3.40.50.150">
    <property type="entry name" value="Vaccinia Virus protein VP39"/>
    <property type="match status" value="1"/>
</dbReference>
<protein>
    <recommendedName>
        <fullName evidence="2">Methyltransferase domain-containing protein</fullName>
    </recommendedName>
</protein>
<dbReference type="InterPro" id="IPR041698">
    <property type="entry name" value="Methyltransf_25"/>
</dbReference>
<evidence type="ECO:0000259" key="2">
    <source>
        <dbReference type="Pfam" id="PF13649"/>
    </source>
</evidence>
<accession>E6PX29</accession>
<name>E6PX29_9ZZZZ</name>
<comment type="caution">
    <text evidence="3">The sequence shown here is derived from an EMBL/GenBank/DDBJ whole genome shotgun (WGS) entry which is preliminary data.</text>
</comment>